<accession>A0A6S7GRM9</accession>
<dbReference type="EMBL" id="CACRXK020002090">
    <property type="protein sequence ID" value="CAB3992639.1"/>
    <property type="molecule type" value="Genomic_DNA"/>
</dbReference>
<dbReference type="InterPro" id="IPR036236">
    <property type="entry name" value="Znf_C2H2_sf"/>
</dbReference>
<evidence type="ECO:0000313" key="1">
    <source>
        <dbReference type="EMBL" id="CAB3992639.1"/>
    </source>
</evidence>
<gene>
    <name evidence="1" type="ORF">PACLA_8A072701</name>
</gene>
<dbReference type="PROSITE" id="PS50157">
    <property type="entry name" value="ZINC_FINGER_C2H2_2"/>
    <property type="match status" value="1"/>
</dbReference>
<dbReference type="Gene3D" id="3.30.160.60">
    <property type="entry name" value="Classic Zinc Finger"/>
    <property type="match status" value="1"/>
</dbReference>
<organism evidence="1 2">
    <name type="scientific">Paramuricea clavata</name>
    <name type="common">Red gorgonian</name>
    <name type="synonym">Violescent sea-whip</name>
    <dbReference type="NCBI Taxonomy" id="317549"/>
    <lineage>
        <taxon>Eukaryota</taxon>
        <taxon>Metazoa</taxon>
        <taxon>Cnidaria</taxon>
        <taxon>Anthozoa</taxon>
        <taxon>Octocorallia</taxon>
        <taxon>Malacalcyonacea</taxon>
        <taxon>Plexauridae</taxon>
        <taxon>Paramuricea</taxon>
    </lineage>
</organism>
<protein>
    <submittedName>
        <fullName evidence="1">Transcription factor grauzone-like</fullName>
    </submittedName>
</protein>
<dbReference type="Proteomes" id="UP001152795">
    <property type="component" value="Unassembled WGS sequence"/>
</dbReference>
<reference evidence="1" key="1">
    <citation type="submission" date="2020-04" db="EMBL/GenBank/DDBJ databases">
        <authorList>
            <person name="Alioto T."/>
            <person name="Alioto T."/>
            <person name="Gomez Garrido J."/>
        </authorList>
    </citation>
    <scope>NUCLEOTIDE SEQUENCE</scope>
    <source>
        <strain evidence="1">A484AB</strain>
    </source>
</reference>
<dbReference type="PROSITE" id="PS00028">
    <property type="entry name" value="ZINC_FINGER_C2H2_1"/>
    <property type="match status" value="1"/>
</dbReference>
<dbReference type="InterPro" id="IPR013087">
    <property type="entry name" value="Znf_C2H2_type"/>
</dbReference>
<comment type="caution">
    <text evidence="1">The sequence shown here is derived from an EMBL/GenBank/DDBJ whole genome shotgun (WGS) entry which is preliminary data.</text>
</comment>
<keyword evidence="2" id="KW-1185">Reference proteome</keyword>
<dbReference type="AlphaFoldDB" id="A0A6S7GRM9"/>
<dbReference type="Pfam" id="PF13912">
    <property type="entry name" value="zf-C2H2_6"/>
    <property type="match status" value="1"/>
</dbReference>
<dbReference type="SMART" id="SM00355">
    <property type="entry name" value="ZnF_C2H2"/>
    <property type="match status" value="2"/>
</dbReference>
<dbReference type="SUPFAM" id="SSF57667">
    <property type="entry name" value="beta-beta-alpha zinc fingers"/>
    <property type="match status" value="1"/>
</dbReference>
<name>A0A6S7GRM9_PARCT</name>
<sequence length="108" mass="12220">MSHLRDGLLLCHTCGREIIRGQAHANEIQKSDDHFDCDKCNKQFPDIESLSQHKAKDHGMSYQCDVCKELEAREATGIGYIGCACDAEFEIATELEDHMSMHDNMLPH</sequence>
<evidence type="ECO:0000313" key="2">
    <source>
        <dbReference type="Proteomes" id="UP001152795"/>
    </source>
</evidence>
<proteinExistence type="predicted"/>